<evidence type="ECO:0000313" key="9">
    <source>
        <dbReference type="EMBL" id="MCR0232694.1"/>
    </source>
</evidence>
<dbReference type="Gene3D" id="3.40.50.1000">
    <property type="entry name" value="HAD superfamily/HAD-like"/>
    <property type="match status" value="1"/>
</dbReference>
<dbReference type="PROSITE" id="PS00154">
    <property type="entry name" value="ATPASE_E1_E2"/>
    <property type="match status" value="1"/>
</dbReference>
<dbReference type="AlphaFoldDB" id="A0A099I1A1"/>
<feature type="transmembrane region" description="Helical" evidence="6">
    <location>
        <begin position="217"/>
        <end position="237"/>
    </location>
</feature>
<dbReference type="Gene3D" id="2.70.150.10">
    <property type="entry name" value="Calcium-transporting ATPase, cytoplasmic transduction domain A"/>
    <property type="match status" value="1"/>
</dbReference>
<sequence>MHSNDDKREWIDPAQGLSDSQVQERIDAGCVNTQDERITKSYEEIFRDNVLTLFNLINAILAGLIIFIGSFKNLLFLGVVISNLVIGILQEIRAKRVLDKLSLITQPYLKVLRNGKEMELHMDDIVLDDILCLSTGSQVCADAMVVEGRLEVNESLVTGESDIIVKHTHDTLYSGSFVVSGQAKVQVQHVGKDNYAATIMKDAKTFKKHKSQLRDSINFIIKTIGIIIIPVGILLFSKQFFLTESTLPQAIVSTVAALLGMIPEGLVLLTSVALAVGSINLAKRKTLVQELYCIETLARVDTLCLDKTGTITEGNMQVERIQALNADEKEILLILANMMDALQDDNATAQAIRRHTPQEYEAFRVLHTLPFSSARKLSAVSFENRGTYIMGAYEFVNGSENAELQAEIDKQASLGNRVLVLAHSKEAMEQEPAKNNTVIALILLSDPIRLEAPQTLDYFLSQGVDVKVISGDDPRTVHEIAHKANLKNYERYVDASTLKDEDIPEAVKAYTVFGRVSPMQKKLMIRALKEQGHITAMIGDGVNDVMALKEADCSISVAQGSEAAKNIANLVLLDNNFASMPHIVDEGRRVINNIQRAASLFLVKTTFSTILSILTLFFMSRYPFEPIQLTLISSCTIGIPSFFLALEANHARVEGNFLINVLGRALPGALCVVLSILYVNISSLFFQMTPAAMSTMCVLLTGTSSLIVLYRVCTPFTRKRLLIFSSMTALFVACIVFLPGIFSLVRLSYMQFVLTGAGMAAIPFVMDFFFRFGNRFKLKERLLKVGK</sequence>
<dbReference type="InterPro" id="IPR044492">
    <property type="entry name" value="P_typ_ATPase_HD_dom"/>
</dbReference>
<reference evidence="9" key="2">
    <citation type="journal article" date="2022" name="Clin. Infect. Dis.">
        <title>Association between Clostridium innocuum and antibiotic-associated diarrhea in adults and children: A cross-sectional study and comparative genomics analysis.</title>
        <authorList>
            <person name="Cherny K.E."/>
            <person name="Muscat E.B."/>
            <person name="Balaji A."/>
            <person name="Mukherjee J."/>
            <person name="Ozer E.A."/>
            <person name="Angarone M.P."/>
            <person name="Hauser A.R."/>
            <person name="Sichel J.S."/>
            <person name="Amponsah E."/>
            <person name="Kociolek L.K."/>
        </authorList>
    </citation>
    <scope>NUCLEOTIDE SEQUENCE</scope>
    <source>
        <strain evidence="9">NU1-AC-029v</strain>
    </source>
</reference>
<dbReference type="InterPro" id="IPR001757">
    <property type="entry name" value="P_typ_ATPase"/>
</dbReference>
<feature type="domain" description="P-type ATPase A" evidence="7">
    <location>
        <begin position="105"/>
        <end position="203"/>
    </location>
</feature>
<dbReference type="InterPro" id="IPR059000">
    <property type="entry name" value="ATPase_P-type_domA"/>
</dbReference>
<dbReference type="InterPro" id="IPR008250">
    <property type="entry name" value="ATPase_P-typ_transduc_dom_A_sf"/>
</dbReference>
<dbReference type="InterPro" id="IPR023214">
    <property type="entry name" value="HAD_sf"/>
</dbReference>
<dbReference type="InterPro" id="IPR023298">
    <property type="entry name" value="ATPase_P-typ_TM_dom_sf"/>
</dbReference>
<dbReference type="Proteomes" id="UP001203972">
    <property type="component" value="Unassembled WGS sequence"/>
</dbReference>
<dbReference type="InterPro" id="IPR018303">
    <property type="entry name" value="ATPase_P-typ_P_site"/>
</dbReference>
<dbReference type="InterPro" id="IPR023299">
    <property type="entry name" value="ATPase_P-typ_cyto_dom_N"/>
</dbReference>
<reference evidence="8 10" key="1">
    <citation type="submission" date="2014-08" db="EMBL/GenBank/DDBJ databases">
        <title>Clostridium innocuum, an unnegligible vancomycin-resistant pathogen causing extra-intestinal infections.</title>
        <authorList>
            <person name="Feng Y."/>
            <person name="Chiu C.-H."/>
        </authorList>
    </citation>
    <scope>NUCLEOTIDE SEQUENCE [LARGE SCALE GENOMIC DNA]</scope>
    <source>
        <strain evidence="8 10">AN88</strain>
    </source>
</reference>
<feature type="transmembrane region" description="Helical" evidence="6">
    <location>
        <begin position="249"/>
        <end position="276"/>
    </location>
</feature>
<dbReference type="Pfam" id="PF00702">
    <property type="entry name" value="Hydrolase"/>
    <property type="match status" value="1"/>
</dbReference>
<proteinExistence type="predicted"/>
<evidence type="ECO:0000256" key="6">
    <source>
        <dbReference type="SAM" id="Phobius"/>
    </source>
</evidence>
<evidence type="ECO:0000256" key="1">
    <source>
        <dbReference type="ARBA" id="ARBA00004141"/>
    </source>
</evidence>
<dbReference type="SFLD" id="SFLDS00003">
    <property type="entry name" value="Haloacid_Dehalogenase"/>
    <property type="match status" value="1"/>
</dbReference>
<dbReference type="GO" id="GO:0005524">
    <property type="term" value="F:ATP binding"/>
    <property type="evidence" value="ECO:0007669"/>
    <property type="project" value="InterPro"/>
</dbReference>
<feature type="transmembrane region" description="Helical" evidence="6">
    <location>
        <begin position="626"/>
        <end position="645"/>
    </location>
</feature>
<dbReference type="EMBL" id="JAKTMA010000011">
    <property type="protein sequence ID" value="MCR0232694.1"/>
    <property type="molecule type" value="Genomic_DNA"/>
</dbReference>
<dbReference type="Gene3D" id="1.20.1110.10">
    <property type="entry name" value="Calcium-transporting ATPase, transmembrane domain"/>
    <property type="match status" value="1"/>
</dbReference>
<feature type="transmembrane region" description="Helical" evidence="6">
    <location>
        <begin position="50"/>
        <end position="68"/>
    </location>
</feature>
<name>A0A099I1A1_CLOIN</name>
<evidence type="ECO:0000256" key="4">
    <source>
        <dbReference type="ARBA" id="ARBA00022989"/>
    </source>
</evidence>
<protein>
    <submittedName>
        <fullName evidence="8">ATPase P</fullName>
    </submittedName>
    <submittedName>
        <fullName evidence="9">HAD-IC family P-type ATPase</fullName>
    </submittedName>
</protein>
<keyword evidence="3" id="KW-1278">Translocase</keyword>
<dbReference type="Pfam" id="PF00122">
    <property type="entry name" value="E1-E2_ATPase"/>
    <property type="match status" value="1"/>
</dbReference>
<evidence type="ECO:0000256" key="2">
    <source>
        <dbReference type="ARBA" id="ARBA00022692"/>
    </source>
</evidence>
<feature type="transmembrane region" description="Helical" evidence="6">
    <location>
        <begin position="598"/>
        <end position="620"/>
    </location>
</feature>
<organism evidence="8 10">
    <name type="scientific">Clostridium innocuum</name>
    <dbReference type="NCBI Taxonomy" id="1522"/>
    <lineage>
        <taxon>Bacteria</taxon>
        <taxon>Bacillati</taxon>
        <taxon>Bacillota</taxon>
        <taxon>Clostridia</taxon>
        <taxon>Eubacteriales</taxon>
        <taxon>Clostridiaceae</taxon>
        <taxon>Clostridium</taxon>
    </lineage>
</organism>
<dbReference type="NCBIfam" id="TIGR01494">
    <property type="entry name" value="ATPase_P-type"/>
    <property type="match status" value="2"/>
</dbReference>
<feature type="transmembrane region" description="Helical" evidence="6">
    <location>
        <begin position="721"/>
        <end position="742"/>
    </location>
</feature>
<keyword evidence="4 6" id="KW-1133">Transmembrane helix</keyword>
<dbReference type="PRINTS" id="PR00119">
    <property type="entry name" value="CATATPASE"/>
</dbReference>
<feature type="transmembrane region" description="Helical" evidence="6">
    <location>
        <begin position="691"/>
        <end position="709"/>
    </location>
</feature>
<dbReference type="RefSeq" id="WP_008817162.1">
    <property type="nucleotide sequence ID" value="NZ_AP025565.1"/>
</dbReference>
<dbReference type="SUPFAM" id="SSF56784">
    <property type="entry name" value="HAD-like"/>
    <property type="match status" value="1"/>
</dbReference>
<feature type="transmembrane region" description="Helical" evidence="6">
    <location>
        <begin position="74"/>
        <end position="92"/>
    </location>
</feature>
<gene>
    <name evidence="8" type="ORF">CIAN88_18550</name>
    <name evidence="9" type="ORF">MKC95_07930</name>
</gene>
<dbReference type="GO" id="GO:0016887">
    <property type="term" value="F:ATP hydrolysis activity"/>
    <property type="evidence" value="ECO:0007669"/>
    <property type="project" value="InterPro"/>
</dbReference>
<feature type="transmembrane region" description="Helical" evidence="6">
    <location>
        <begin position="657"/>
        <end position="679"/>
    </location>
</feature>
<dbReference type="GO" id="GO:0016020">
    <property type="term" value="C:membrane"/>
    <property type="evidence" value="ECO:0007669"/>
    <property type="project" value="UniProtKB-SubCell"/>
</dbReference>
<dbReference type="SUPFAM" id="SSF81665">
    <property type="entry name" value="Calcium ATPase, transmembrane domain M"/>
    <property type="match status" value="1"/>
</dbReference>
<dbReference type="EMBL" id="JQIF01000097">
    <property type="protein sequence ID" value="KGJ51759.1"/>
    <property type="molecule type" value="Genomic_DNA"/>
</dbReference>
<accession>A0A099I1A1</accession>
<evidence type="ECO:0000259" key="7">
    <source>
        <dbReference type="Pfam" id="PF00122"/>
    </source>
</evidence>
<evidence type="ECO:0000256" key="5">
    <source>
        <dbReference type="ARBA" id="ARBA00023136"/>
    </source>
</evidence>
<dbReference type="PANTHER" id="PTHR42861">
    <property type="entry name" value="CALCIUM-TRANSPORTING ATPASE"/>
    <property type="match status" value="1"/>
</dbReference>
<comment type="caution">
    <text evidence="8">The sequence shown here is derived from an EMBL/GenBank/DDBJ whole genome shotgun (WGS) entry which is preliminary data.</text>
</comment>
<dbReference type="InterPro" id="IPR036412">
    <property type="entry name" value="HAD-like_sf"/>
</dbReference>
<keyword evidence="2 6" id="KW-0812">Transmembrane</keyword>
<dbReference type="SFLD" id="SFLDF00027">
    <property type="entry name" value="p-type_atpase"/>
    <property type="match status" value="1"/>
</dbReference>
<keyword evidence="5 6" id="KW-0472">Membrane</keyword>
<dbReference type="Gene3D" id="3.40.1110.10">
    <property type="entry name" value="Calcium-transporting ATPase, cytoplasmic domain N"/>
    <property type="match status" value="1"/>
</dbReference>
<dbReference type="SFLD" id="SFLDG00002">
    <property type="entry name" value="C1.7:_P-type_atpase_like"/>
    <property type="match status" value="1"/>
</dbReference>
<evidence type="ECO:0000256" key="3">
    <source>
        <dbReference type="ARBA" id="ARBA00022967"/>
    </source>
</evidence>
<evidence type="ECO:0000313" key="10">
    <source>
        <dbReference type="Proteomes" id="UP000030008"/>
    </source>
</evidence>
<feature type="transmembrane region" description="Helical" evidence="6">
    <location>
        <begin position="748"/>
        <end position="770"/>
    </location>
</feature>
<comment type="subcellular location">
    <subcellularLocation>
        <location evidence="1">Membrane</location>
        <topology evidence="1">Multi-pass membrane protein</topology>
    </subcellularLocation>
</comment>
<dbReference type="SUPFAM" id="SSF81653">
    <property type="entry name" value="Calcium ATPase, transduction domain A"/>
    <property type="match status" value="1"/>
</dbReference>
<evidence type="ECO:0000313" key="8">
    <source>
        <dbReference type="EMBL" id="KGJ51759.1"/>
    </source>
</evidence>
<dbReference type="Proteomes" id="UP000030008">
    <property type="component" value="Unassembled WGS sequence"/>
</dbReference>